<dbReference type="InterPro" id="IPR002921">
    <property type="entry name" value="Fungal_lipase-type"/>
</dbReference>
<keyword evidence="5" id="KW-1185">Reference proteome</keyword>
<dbReference type="OrthoDB" id="5960337at2759"/>
<gene>
    <name evidence="4" type="ORF">EB796_006278</name>
</gene>
<dbReference type="PROSITE" id="PS51257">
    <property type="entry name" value="PROKAR_LIPOPROTEIN"/>
    <property type="match status" value="1"/>
</dbReference>
<dbReference type="Proteomes" id="UP000593567">
    <property type="component" value="Unassembled WGS sequence"/>
</dbReference>
<comment type="caution">
    <text evidence="4">The sequence shown here is derived from an EMBL/GenBank/DDBJ whole genome shotgun (WGS) entry which is preliminary data.</text>
</comment>
<evidence type="ECO:0000313" key="5">
    <source>
        <dbReference type="Proteomes" id="UP000593567"/>
    </source>
</evidence>
<sequence length="388" mass="42096">MDTKQSVILLTLVTAALACSQHQDCDTCSSSSIKILFTRKSCVWCPLTNSCHISGIPNTYCNGGQLAKSSAQCSSIADPPMTYDPALAAELAKWASLSYVDPKVYDKASIQSAVSTQFGSNYQVVEFLTVDCDWIFQFDFCSAVIAKSLADDRIIVAFEGTSSPAQLTEQFVLSFTGLKSFDPTGGEILEYNKKTHDALYPCVKSLLEELLTAQPTAEVMVTGHSLGGAQAQLAAAHLVKDGVVSSDKLHVYTFGSPRVGDKDFAYGYDRLLGNSWRVTRKNDPIPLIVIKSTIPISLPNSCFHTRREVYYSGSGIMTSATAHKICMSNEAENGCLEKDGFCVLPDCFLLDHQKYFSSDLPQLMKGAISKNGTPPTQGTRGACRSYAI</sequence>
<feature type="signal peptide" evidence="2">
    <location>
        <begin position="1"/>
        <end position="18"/>
    </location>
</feature>
<feature type="domain" description="Fungal lipase-type" evidence="3">
    <location>
        <begin position="155"/>
        <end position="288"/>
    </location>
</feature>
<feature type="chain" id="PRO_5029490973" description="Fungal lipase-type domain-containing protein" evidence="2">
    <location>
        <begin position="19"/>
        <end position="388"/>
    </location>
</feature>
<name>A0A7J7KBT4_BUGNE</name>
<evidence type="ECO:0000259" key="3">
    <source>
        <dbReference type="Pfam" id="PF01764"/>
    </source>
</evidence>
<dbReference type="InterPro" id="IPR029058">
    <property type="entry name" value="AB_hydrolase_fold"/>
</dbReference>
<dbReference type="Gene3D" id="3.40.50.1820">
    <property type="entry name" value="alpha/beta hydrolase"/>
    <property type="match status" value="1"/>
</dbReference>
<keyword evidence="2" id="KW-0732">Signal</keyword>
<dbReference type="EMBL" id="VXIV02000882">
    <property type="protein sequence ID" value="KAF6035404.1"/>
    <property type="molecule type" value="Genomic_DNA"/>
</dbReference>
<dbReference type="CDD" id="cd00519">
    <property type="entry name" value="Lipase_3"/>
    <property type="match status" value="1"/>
</dbReference>
<dbReference type="AlphaFoldDB" id="A0A7J7KBT4"/>
<evidence type="ECO:0000256" key="1">
    <source>
        <dbReference type="SAM" id="MobiDB-lite"/>
    </source>
</evidence>
<feature type="region of interest" description="Disordered" evidence="1">
    <location>
        <begin position="367"/>
        <end position="388"/>
    </location>
</feature>
<dbReference type="SUPFAM" id="SSF53474">
    <property type="entry name" value="alpha/beta-Hydrolases"/>
    <property type="match status" value="1"/>
</dbReference>
<organism evidence="4 5">
    <name type="scientific">Bugula neritina</name>
    <name type="common">Brown bryozoan</name>
    <name type="synonym">Sertularia neritina</name>
    <dbReference type="NCBI Taxonomy" id="10212"/>
    <lineage>
        <taxon>Eukaryota</taxon>
        <taxon>Metazoa</taxon>
        <taxon>Spiralia</taxon>
        <taxon>Lophotrochozoa</taxon>
        <taxon>Bryozoa</taxon>
        <taxon>Gymnolaemata</taxon>
        <taxon>Cheilostomatida</taxon>
        <taxon>Flustrina</taxon>
        <taxon>Buguloidea</taxon>
        <taxon>Bugulidae</taxon>
        <taxon>Bugula</taxon>
    </lineage>
</organism>
<evidence type="ECO:0000313" key="4">
    <source>
        <dbReference type="EMBL" id="KAF6035404.1"/>
    </source>
</evidence>
<dbReference type="GO" id="GO:0006629">
    <property type="term" value="P:lipid metabolic process"/>
    <property type="evidence" value="ECO:0007669"/>
    <property type="project" value="InterPro"/>
</dbReference>
<dbReference type="PANTHER" id="PTHR45908">
    <property type="entry name" value="PROTEIN CBG11750-RELATED"/>
    <property type="match status" value="1"/>
</dbReference>
<reference evidence="4" key="1">
    <citation type="submission" date="2020-06" db="EMBL/GenBank/DDBJ databases">
        <title>Draft genome of Bugula neritina, a colonial animal packing powerful symbionts and potential medicines.</title>
        <authorList>
            <person name="Rayko M."/>
        </authorList>
    </citation>
    <scope>NUCLEOTIDE SEQUENCE [LARGE SCALE GENOMIC DNA]</scope>
    <source>
        <strain evidence="4">Kwan_BN1</strain>
    </source>
</reference>
<protein>
    <recommendedName>
        <fullName evidence="3">Fungal lipase-type domain-containing protein</fullName>
    </recommendedName>
</protein>
<dbReference type="Pfam" id="PF01764">
    <property type="entry name" value="Lipase_3"/>
    <property type="match status" value="1"/>
</dbReference>
<proteinExistence type="predicted"/>
<feature type="compositionally biased region" description="Polar residues" evidence="1">
    <location>
        <begin position="370"/>
        <end position="379"/>
    </location>
</feature>
<evidence type="ECO:0000256" key="2">
    <source>
        <dbReference type="SAM" id="SignalP"/>
    </source>
</evidence>
<accession>A0A7J7KBT4</accession>